<reference evidence="2" key="2">
    <citation type="submission" date="2015-08" db="UniProtKB">
        <authorList>
            <consortium name="WormBaseParasite"/>
        </authorList>
    </citation>
    <scope>IDENTIFICATION</scope>
</reference>
<proteinExistence type="predicted"/>
<organism evidence="1 2">
    <name type="scientific">Strongyloides venezuelensis</name>
    <name type="common">Threadworm</name>
    <dbReference type="NCBI Taxonomy" id="75913"/>
    <lineage>
        <taxon>Eukaryota</taxon>
        <taxon>Metazoa</taxon>
        <taxon>Ecdysozoa</taxon>
        <taxon>Nematoda</taxon>
        <taxon>Chromadorea</taxon>
        <taxon>Rhabditida</taxon>
        <taxon>Tylenchina</taxon>
        <taxon>Panagrolaimomorpha</taxon>
        <taxon>Strongyloidoidea</taxon>
        <taxon>Strongyloididae</taxon>
        <taxon>Strongyloides</taxon>
    </lineage>
</organism>
<reference evidence="1" key="1">
    <citation type="submission" date="2014-07" db="EMBL/GenBank/DDBJ databases">
        <authorList>
            <person name="Martin A.A"/>
            <person name="De Silva N."/>
        </authorList>
    </citation>
    <scope>NUCLEOTIDE SEQUENCE</scope>
</reference>
<protein>
    <submittedName>
        <fullName evidence="2">Uncharacterized protein</fullName>
    </submittedName>
</protein>
<dbReference type="AlphaFoldDB" id="A0A0K0F148"/>
<evidence type="ECO:0000313" key="2">
    <source>
        <dbReference type="WBParaSite" id="SVE_0251600.1"/>
    </source>
</evidence>
<accession>A0A0K0F148</accession>
<dbReference type="Proteomes" id="UP000035680">
    <property type="component" value="Unassembled WGS sequence"/>
</dbReference>
<name>A0A0K0F148_STRVS</name>
<evidence type="ECO:0000313" key="1">
    <source>
        <dbReference type="Proteomes" id="UP000035680"/>
    </source>
</evidence>
<keyword evidence="1" id="KW-1185">Reference proteome</keyword>
<dbReference type="WBParaSite" id="SVE_0251600.1">
    <property type="protein sequence ID" value="SVE_0251600.1"/>
    <property type="gene ID" value="SVE_0251600"/>
</dbReference>
<sequence length="210" mass="24887">MDEFKKITAGTSSVELSKIIVDLMEPFKEMKIISVQLMEQKMQENNNTTIFIILPVFLDLLTYTKAYRKRINNDNDDENIAYFILDDTKLSKTRDDLCFEIEQRYYDSVTYSDSEDDIESNFEETVNNNNIKQLLEKFQLELEKEERNSLKECANKFWENLEKLSFGKIEQLEGPNNNINNKLTVRDENNTYFLYSEIKKVKVVRINLIL</sequence>